<dbReference type="AlphaFoldDB" id="A0A5J4UMZ3"/>
<dbReference type="EMBL" id="SNRW01013927">
    <property type="protein sequence ID" value="KAA6372066.1"/>
    <property type="molecule type" value="Genomic_DNA"/>
</dbReference>
<evidence type="ECO:0000313" key="2">
    <source>
        <dbReference type="Proteomes" id="UP000324800"/>
    </source>
</evidence>
<protein>
    <submittedName>
        <fullName evidence="1">Uncharacterized protein</fullName>
    </submittedName>
</protein>
<organism evidence="1 2">
    <name type="scientific">Streblomastix strix</name>
    <dbReference type="NCBI Taxonomy" id="222440"/>
    <lineage>
        <taxon>Eukaryota</taxon>
        <taxon>Metamonada</taxon>
        <taxon>Preaxostyla</taxon>
        <taxon>Oxymonadida</taxon>
        <taxon>Streblomastigidae</taxon>
        <taxon>Streblomastix</taxon>
    </lineage>
</organism>
<name>A0A5J4UMZ3_9EUKA</name>
<gene>
    <name evidence="1" type="ORF">EZS28_032408</name>
</gene>
<dbReference type="Proteomes" id="UP000324800">
    <property type="component" value="Unassembled WGS sequence"/>
</dbReference>
<reference evidence="1 2" key="1">
    <citation type="submission" date="2019-03" db="EMBL/GenBank/DDBJ databases">
        <title>Single cell metagenomics reveals metabolic interactions within the superorganism composed of flagellate Streblomastix strix and complex community of Bacteroidetes bacteria on its surface.</title>
        <authorList>
            <person name="Treitli S.C."/>
            <person name="Kolisko M."/>
            <person name="Husnik F."/>
            <person name="Keeling P."/>
            <person name="Hampl V."/>
        </authorList>
    </citation>
    <scope>NUCLEOTIDE SEQUENCE [LARGE SCALE GENOMIC DNA]</scope>
    <source>
        <strain evidence="1">ST1C</strain>
    </source>
</reference>
<sequence>MIHEQQLLSHVPVPETYPLAGALRVNKQTRSSYLFRRIVYVECSSSWNNRGLGCPIYDEPFEELKELKDLKESDEQYKFYN</sequence>
<accession>A0A5J4UMZ3</accession>
<comment type="caution">
    <text evidence="1">The sequence shown here is derived from an EMBL/GenBank/DDBJ whole genome shotgun (WGS) entry which is preliminary data.</text>
</comment>
<evidence type="ECO:0000313" key="1">
    <source>
        <dbReference type="EMBL" id="KAA6372066.1"/>
    </source>
</evidence>
<proteinExistence type="predicted"/>